<dbReference type="AlphaFoldDB" id="A0A645F6B7"/>
<name>A0A645F6B7_9ZZZZ</name>
<proteinExistence type="predicted"/>
<gene>
    <name evidence="1" type="ORF">SDC9_157103</name>
</gene>
<protein>
    <submittedName>
        <fullName evidence="1">Uncharacterized protein</fullName>
    </submittedName>
</protein>
<sequence length="157" mass="16562">MAPQQSLRSRRPQRGRGEQVGCLRRGLLHLLSETRHLVTHGARSVLRHDQGVVGGDGDVSLFVLLHIEGLAGKQGTAKPGNPKGGGSAVLFGKAEVEQPQPVQRTGDEVAQQGAFYFVPVLTALQVGVGFVIADEPGVIIAGGTLEIRLVGFDLGEQ</sequence>
<organism evidence="1">
    <name type="scientific">bioreactor metagenome</name>
    <dbReference type="NCBI Taxonomy" id="1076179"/>
    <lineage>
        <taxon>unclassified sequences</taxon>
        <taxon>metagenomes</taxon>
        <taxon>ecological metagenomes</taxon>
    </lineage>
</organism>
<dbReference type="EMBL" id="VSSQ01055934">
    <property type="protein sequence ID" value="MPN09811.1"/>
    <property type="molecule type" value="Genomic_DNA"/>
</dbReference>
<reference evidence="1" key="1">
    <citation type="submission" date="2019-08" db="EMBL/GenBank/DDBJ databases">
        <authorList>
            <person name="Kucharzyk K."/>
            <person name="Murdoch R.W."/>
            <person name="Higgins S."/>
            <person name="Loffler F."/>
        </authorList>
    </citation>
    <scope>NUCLEOTIDE SEQUENCE</scope>
</reference>
<evidence type="ECO:0000313" key="1">
    <source>
        <dbReference type="EMBL" id="MPN09811.1"/>
    </source>
</evidence>
<accession>A0A645F6B7</accession>
<comment type="caution">
    <text evidence="1">The sequence shown here is derived from an EMBL/GenBank/DDBJ whole genome shotgun (WGS) entry which is preliminary data.</text>
</comment>